<feature type="region of interest" description="Disordered" evidence="1">
    <location>
        <begin position="113"/>
        <end position="132"/>
    </location>
</feature>
<dbReference type="AlphaFoldDB" id="A0A6G1L915"/>
<name>A0A6G1L915_9PEZI</name>
<gene>
    <name evidence="2" type="ORF">EJ03DRAFT_374501</name>
</gene>
<dbReference type="EMBL" id="ML995834">
    <property type="protein sequence ID" value="KAF2769335.1"/>
    <property type="molecule type" value="Genomic_DNA"/>
</dbReference>
<accession>A0A6G1L915</accession>
<dbReference type="Proteomes" id="UP000799436">
    <property type="component" value="Unassembled WGS sequence"/>
</dbReference>
<protein>
    <submittedName>
        <fullName evidence="2">Uncharacterized protein</fullName>
    </submittedName>
</protein>
<sequence>MRQNMRGSKRLDDQPQVEDTPTKGTPKRLVDVKSDTSPPSKRGRSDKVELDAVDADYVSSLLLEAQNELPSEQEGRKSQHAVKSAIAYIKSADQLATRHAERLEKQRQEIKTWKKQVSDGDKERRALRKQTDALRSEASKLIKANAQLRQTLQTRDAELQYLQKMAREDEKKVLEDKGKMLERELNKARAEGGKVVVELLSDGE</sequence>
<proteinExistence type="predicted"/>
<evidence type="ECO:0000313" key="3">
    <source>
        <dbReference type="Proteomes" id="UP000799436"/>
    </source>
</evidence>
<keyword evidence="3" id="KW-1185">Reference proteome</keyword>
<feature type="region of interest" description="Disordered" evidence="1">
    <location>
        <begin position="1"/>
        <end position="50"/>
    </location>
</feature>
<evidence type="ECO:0000256" key="1">
    <source>
        <dbReference type="SAM" id="MobiDB-lite"/>
    </source>
</evidence>
<organism evidence="2 3">
    <name type="scientific">Teratosphaeria nubilosa</name>
    <dbReference type="NCBI Taxonomy" id="161662"/>
    <lineage>
        <taxon>Eukaryota</taxon>
        <taxon>Fungi</taxon>
        <taxon>Dikarya</taxon>
        <taxon>Ascomycota</taxon>
        <taxon>Pezizomycotina</taxon>
        <taxon>Dothideomycetes</taxon>
        <taxon>Dothideomycetidae</taxon>
        <taxon>Mycosphaerellales</taxon>
        <taxon>Teratosphaeriaceae</taxon>
        <taxon>Teratosphaeria</taxon>
    </lineage>
</organism>
<reference evidence="2" key="1">
    <citation type="journal article" date="2020" name="Stud. Mycol.">
        <title>101 Dothideomycetes genomes: a test case for predicting lifestyles and emergence of pathogens.</title>
        <authorList>
            <person name="Haridas S."/>
            <person name="Albert R."/>
            <person name="Binder M."/>
            <person name="Bloem J."/>
            <person name="Labutti K."/>
            <person name="Salamov A."/>
            <person name="Andreopoulos B."/>
            <person name="Baker S."/>
            <person name="Barry K."/>
            <person name="Bills G."/>
            <person name="Bluhm B."/>
            <person name="Cannon C."/>
            <person name="Castanera R."/>
            <person name="Culley D."/>
            <person name="Daum C."/>
            <person name="Ezra D."/>
            <person name="Gonzalez J."/>
            <person name="Henrissat B."/>
            <person name="Kuo A."/>
            <person name="Liang C."/>
            <person name="Lipzen A."/>
            <person name="Lutzoni F."/>
            <person name="Magnuson J."/>
            <person name="Mondo S."/>
            <person name="Nolan M."/>
            <person name="Ohm R."/>
            <person name="Pangilinan J."/>
            <person name="Park H.-J."/>
            <person name="Ramirez L."/>
            <person name="Alfaro M."/>
            <person name="Sun H."/>
            <person name="Tritt A."/>
            <person name="Yoshinaga Y."/>
            <person name="Zwiers L.-H."/>
            <person name="Turgeon B."/>
            <person name="Goodwin S."/>
            <person name="Spatafora J."/>
            <person name="Crous P."/>
            <person name="Grigoriev I."/>
        </authorList>
    </citation>
    <scope>NUCLEOTIDE SEQUENCE</scope>
    <source>
        <strain evidence="2">CBS 116005</strain>
    </source>
</reference>
<dbReference type="OrthoDB" id="10440140at2759"/>
<evidence type="ECO:0000313" key="2">
    <source>
        <dbReference type="EMBL" id="KAF2769335.1"/>
    </source>
</evidence>